<dbReference type="Pfam" id="PF24883">
    <property type="entry name" value="NPHP3_N"/>
    <property type="match status" value="1"/>
</dbReference>
<evidence type="ECO:0000313" key="4">
    <source>
        <dbReference type="Proteomes" id="UP000807342"/>
    </source>
</evidence>
<evidence type="ECO:0000313" key="3">
    <source>
        <dbReference type="EMBL" id="KAF9442521.1"/>
    </source>
</evidence>
<dbReference type="Proteomes" id="UP000807342">
    <property type="component" value="Unassembled WGS sequence"/>
</dbReference>
<feature type="domain" description="Nephrocystin 3-like N-terminal" evidence="2">
    <location>
        <begin position="71"/>
        <end position="171"/>
    </location>
</feature>
<proteinExistence type="predicted"/>
<feature type="non-terminal residue" evidence="3">
    <location>
        <position position="177"/>
    </location>
</feature>
<dbReference type="InterPro" id="IPR056884">
    <property type="entry name" value="NPHP3-like_N"/>
</dbReference>
<name>A0A9P6BW61_9AGAR</name>
<gene>
    <name evidence="3" type="ORF">P691DRAFT_789324</name>
</gene>
<comment type="caution">
    <text evidence="3">The sequence shown here is derived from an EMBL/GenBank/DDBJ whole genome shotgun (WGS) entry which is preliminary data.</text>
</comment>
<evidence type="ECO:0000259" key="2">
    <source>
        <dbReference type="Pfam" id="PF24883"/>
    </source>
</evidence>
<keyword evidence="1" id="KW-0677">Repeat</keyword>
<dbReference type="EMBL" id="MU151616">
    <property type="protein sequence ID" value="KAF9442521.1"/>
    <property type="molecule type" value="Genomic_DNA"/>
</dbReference>
<dbReference type="OrthoDB" id="674604at2759"/>
<keyword evidence="4" id="KW-1185">Reference proteome</keyword>
<evidence type="ECO:0000256" key="1">
    <source>
        <dbReference type="ARBA" id="ARBA00022737"/>
    </source>
</evidence>
<protein>
    <recommendedName>
        <fullName evidence="2">Nephrocystin 3-like N-terminal domain-containing protein</fullName>
    </recommendedName>
</protein>
<dbReference type="AlphaFoldDB" id="A0A9P6BW61"/>
<organism evidence="3 4">
    <name type="scientific">Macrolepiota fuliginosa MF-IS2</name>
    <dbReference type="NCBI Taxonomy" id="1400762"/>
    <lineage>
        <taxon>Eukaryota</taxon>
        <taxon>Fungi</taxon>
        <taxon>Dikarya</taxon>
        <taxon>Basidiomycota</taxon>
        <taxon>Agaricomycotina</taxon>
        <taxon>Agaricomycetes</taxon>
        <taxon>Agaricomycetidae</taxon>
        <taxon>Agaricales</taxon>
        <taxon>Agaricineae</taxon>
        <taxon>Agaricaceae</taxon>
        <taxon>Macrolepiota</taxon>
    </lineage>
</organism>
<accession>A0A9P6BW61</accession>
<sequence length="177" mass="19747">MFSNANRFVNNNLPLKVVVSVFIPVIRQGTNGCKGLRILHDASLPDAAYDSAARESALCFIPKTERKDFVPEFVAWARQPGSSVMRLTGPKSDLVQLCAEKLQEELAASFFSPKSKRADDRCQVFVTLADQLAIHIPSYAEMLDVKLRRNPGLVTKSLRVQFRELISTLIEELLARG</sequence>
<reference evidence="3" key="1">
    <citation type="submission" date="2020-11" db="EMBL/GenBank/DDBJ databases">
        <authorList>
            <consortium name="DOE Joint Genome Institute"/>
            <person name="Ahrendt S."/>
            <person name="Riley R."/>
            <person name="Andreopoulos W."/>
            <person name="Labutti K."/>
            <person name="Pangilinan J."/>
            <person name="Ruiz-Duenas F.J."/>
            <person name="Barrasa J.M."/>
            <person name="Sanchez-Garcia M."/>
            <person name="Camarero S."/>
            <person name="Miyauchi S."/>
            <person name="Serrano A."/>
            <person name="Linde D."/>
            <person name="Babiker R."/>
            <person name="Drula E."/>
            <person name="Ayuso-Fernandez I."/>
            <person name="Pacheco R."/>
            <person name="Padilla G."/>
            <person name="Ferreira P."/>
            <person name="Barriuso J."/>
            <person name="Kellner H."/>
            <person name="Castanera R."/>
            <person name="Alfaro M."/>
            <person name="Ramirez L."/>
            <person name="Pisabarro A.G."/>
            <person name="Kuo A."/>
            <person name="Tritt A."/>
            <person name="Lipzen A."/>
            <person name="He G."/>
            <person name="Yan M."/>
            <person name="Ng V."/>
            <person name="Cullen D."/>
            <person name="Martin F."/>
            <person name="Rosso M.-N."/>
            <person name="Henrissat B."/>
            <person name="Hibbett D."/>
            <person name="Martinez A.T."/>
            <person name="Grigoriev I.V."/>
        </authorList>
    </citation>
    <scope>NUCLEOTIDE SEQUENCE</scope>
    <source>
        <strain evidence="3">MF-IS2</strain>
    </source>
</reference>